<proteinExistence type="predicted"/>
<evidence type="ECO:0000313" key="2">
    <source>
        <dbReference type="Proteomes" id="UP001157502"/>
    </source>
</evidence>
<protein>
    <submittedName>
        <fullName evidence="1">Uncharacterized protein</fullName>
    </submittedName>
</protein>
<reference evidence="1" key="1">
    <citation type="submission" date="2021-05" db="EMBL/GenBank/DDBJ databases">
        <authorList>
            <person name="Pan Q."/>
            <person name="Jouanno E."/>
            <person name="Zahm M."/>
            <person name="Klopp C."/>
            <person name="Cabau C."/>
            <person name="Louis A."/>
            <person name="Berthelot C."/>
            <person name="Parey E."/>
            <person name="Roest Crollius H."/>
            <person name="Montfort J."/>
            <person name="Robinson-Rechavi M."/>
            <person name="Bouchez O."/>
            <person name="Lampietro C."/>
            <person name="Lopez Roques C."/>
            <person name="Donnadieu C."/>
            <person name="Postlethwait J."/>
            <person name="Bobe J."/>
            <person name="Dillon D."/>
            <person name="Chandos A."/>
            <person name="von Hippel F."/>
            <person name="Guiguen Y."/>
        </authorList>
    </citation>
    <scope>NUCLEOTIDE SEQUENCE</scope>
    <source>
        <strain evidence="1">YG-Jan2019</strain>
    </source>
</reference>
<evidence type="ECO:0000313" key="1">
    <source>
        <dbReference type="EMBL" id="KAJ7991019.1"/>
    </source>
</evidence>
<dbReference type="EMBL" id="CM055754">
    <property type="protein sequence ID" value="KAJ7991019.1"/>
    <property type="molecule type" value="Genomic_DNA"/>
</dbReference>
<gene>
    <name evidence="1" type="ORF">DPEC_G00292900</name>
</gene>
<keyword evidence="2" id="KW-1185">Reference proteome</keyword>
<dbReference type="Proteomes" id="UP001157502">
    <property type="component" value="Chromosome 27"/>
</dbReference>
<accession>A0ACC2FI23</accession>
<comment type="caution">
    <text evidence="1">The sequence shown here is derived from an EMBL/GenBank/DDBJ whole genome shotgun (WGS) entry which is preliminary data.</text>
</comment>
<sequence length="105" mass="11282">MRRVNYSHVECSADRGSPLVRSGSAPRNINPCRARPGTNPTHATLVPTSLRAIPAENADAGVTGRRETDSSLSVNTPLLSVTPPPMRMHLGEHIVTIPLKIHLTS</sequence>
<organism evidence="1 2">
    <name type="scientific">Dallia pectoralis</name>
    <name type="common">Alaska blackfish</name>
    <dbReference type="NCBI Taxonomy" id="75939"/>
    <lineage>
        <taxon>Eukaryota</taxon>
        <taxon>Metazoa</taxon>
        <taxon>Chordata</taxon>
        <taxon>Craniata</taxon>
        <taxon>Vertebrata</taxon>
        <taxon>Euteleostomi</taxon>
        <taxon>Actinopterygii</taxon>
        <taxon>Neopterygii</taxon>
        <taxon>Teleostei</taxon>
        <taxon>Protacanthopterygii</taxon>
        <taxon>Esociformes</taxon>
        <taxon>Umbridae</taxon>
        <taxon>Dallia</taxon>
    </lineage>
</organism>
<name>A0ACC2FI23_DALPE</name>